<dbReference type="EMBL" id="WNKS01000010">
    <property type="protein sequence ID" value="MTV31757.1"/>
    <property type="molecule type" value="Genomic_DNA"/>
</dbReference>
<dbReference type="InterPro" id="IPR006143">
    <property type="entry name" value="RND_pump_MFP"/>
</dbReference>
<dbReference type="Gene3D" id="2.40.50.100">
    <property type="match status" value="1"/>
</dbReference>
<evidence type="ECO:0000256" key="1">
    <source>
        <dbReference type="ARBA" id="ARBA00009477"/>
    </source>
</evidence>
<comment type="similarity">
    <text evidence="1">Belongs to the membrane fusion protein (MFP) (TC 8.A.1) family.</text>
</comment>
<feature type="signal peptide" evidence="2">
    <location>
        <begin position="1"/>
        <end position="21"/>
    </location>
</feature>
<dbReference type="OrthoDB" id="7914255at2"/>
<comment type="caution">
    <text evidence="4">The sequence shown here is derived from an EMBL/GenBank/DDBJ whole genome shotgun (WGS) entry which is preliminary data.</text>
</comment>
<dbReference type="Pfam" id="PF25917">
    <property type="entry name" value="BSH_RND"/>
    <property type="match status" value="1"/>
</dbReference>
<keyword evidence="2" id="KW-0732">Signal</keyword>
<reference evidence="4 5" key="1">
    <citation type="submission" date="2019-11" db="EMBL/GenBank/DDBJ databases">
        <title>Whole-genome sequence of a Rhodoblastus acidophilus DSM 142.</title>
        <authorList>
            <person name="Kyndt J.A."/>
            <person name="Meyer T.E."/>
        </authorList>
    </citation>
    <scope>NUCLEOTIDE SEQUENCE [LARGE SCALE GENOMIC DNA]</scope>
    <source>
        <strain evidence="4 5">DSM 142</strain>
    </source>
</reference>
<dbReference type="SUPFAM" id="SSF111369">
    <property type="entry name" value="HlyD-like secretion proteins"/>
    <property type="match status" value="1"/>
</dbReference>
<sequence length="323" mass="34366">MHSLLRSAALPLLLAALPAWAGEITVSQQTVPNMKAIFGQAESREIVPARTRIGGTIVQRNVDEGAQVKAGDVIAVVADQKLALQAQSLDGQISALVSQVENAEVALKRAQDLLKSGFTTRAAFDQAKTNADVLAHQLDSMKAQRAVVAQQTREGEILAPKDGRLLTIAVVPGAVVQPGEPIARVASGTLYLRLALPERHAPLLQLGAPVKVAPRVAGGPSRQGKIVRIYPELDNGRVIADAEVENIDNYFVGERVRVFAPVGERTALFIPRAAITTRSGVDYVKLARADGPLDVAVVFTDTDDPQKIEILSGLKAGDRIVTP</sequence>
<dbReference type="GO" id="GO:1990281">
    <property type="term" value="C:efflux pump complex"/>
    <property type="evidence" value="ECO:0007669"/>
    <property type="project" value="TreeGrafter"/>
</dbReference>
<dbReference type="GO" id="GO:0015562">
    <property type="term" value="F:efflux transmembrane transporter activity"/>
    <property type="evidence" value="ECO:0007669"/>
    <property type="project" value="TreeGrafter"/>
</dbReference>
<dbReference type="Proteomes" id="UP000439113">
    <property type="component" value="Unassembled WGS sequence"/>
</dbReference>
<protein>
    <submittedName>
        <fullName evidence="4">Efflux RND transporter periplasmic adaptor subunit</fullName>
    </submittedName>
</protein>
<dbReference type="Gene3D" id="2.40.30.170">
    <property type="match status" value="1"/>
</dbReference>
<name>A0A6N8DMW5_RHOAC</name>
<dbReference type="Gene3D" id="2.40.420.20">
    <property type="match status" value="1"/>
</dbReference>
<evidence type="ECO:0000313" key="4">
    <source>
        <dbReference type="EMBL" id="MTV31757.1"/>
    </source>
</evidence>
<proteinExistence type="inferred from homology"/>
<dbReference type="PANTHER" id="PTHR30469:SF15">
    <property type="entry name" value="HLYD FAMILY OF SECRETION PROTEINS"/>
    <property type="match status" value="1"/>
</dbReference>
<organism evidence="4 5">
    <name type="scientific">Rhodoblastus acidophilus</name>
    <name type="common">Rhodopseudomonas acidophila</name>
    <dbReference type="NCBI Taxonomy" id="1074"/>
    <lineage>
        <taxon>Bacteria</taxon>
        <taxon>Pseudomonadati</taxon>
        <taxon>Pseudomonadota</taxon>
        <taxon>Alphaproteobacteria</taxon>
        <taxon>Hyphomicrobiales</taxon>
        <taxon>Rhodoblastaceae</taxon>
        <taxon>Rhodoblastus</taxon>
    </lineage>
</organism>
<dbReference type="RefSeq" id="WP_155446440.1">
    <property type="nucleotide sequence ID" value="NZ_JAOQNR010000012.1"/>
</dbReference>
<dbReference type="PANTHER" id="PTHR30469">
    <property type="entry name" value="MULTIDRUG RESISTANCE PROTEIN MDTA"/>
    <property type="match status" value="1"/>
</dbReference>
<dbReference type="NCBIfam" id="TIGR01730">
    <property type="entry name" value="RND_mfp"/>
    <property type="match status" value="1"/>
</dbReference>
<dbReference type="AlphaFoldDB" id="A0A6N8DMW5"/>
<feature type="domain" description="Multidrug resistance protein MdtA-like barrel-sandwich hybrid" evidence="3">
    <location>
        <begin position="46"/>
        <end position="182"/>
    </location>
</feature>
<evidence type="ECO:0000256" key="2">
    <source>
        <dbReference type="SAM" id="SignalP"/>
    </source>
</evidence>
<accession>A0A6N8DMW5</accession>
<dbReference type="Gene3D" id="1.10.287.470">
    <property type="entry name" value="Helix hairpin bin"/>
    <property type="match status" value="1"/>
</dbReference>
<dbReference type="InterPro" id="IPR058625">
    <property type="entry name" value="MdtA-like_BSH"/>
</dbReference>
<evidence type="ECO:0000259" key="3">
    <source>
        <dbReference type="Pfam" id="PF25917"/>
    </source>
</evidence>
<evidence type="ECO:0000313" key="5">
    <source>
        <dbReference type="Proteomes" id="UP000439113"/>
    </source>
</evidence>
<gene>
    <name evidence="4" type="ORF">GJ654_12230</name>
</gene>
<feature type="chain" id="PRO_5026732335" evidence="2">
    <location>
        <begin position="22"/>
        <end position="323"/>
    </location>
</feature>